<dbReference type="OMA" id="VHCTYSQ"/>
<dbReference type="GO" id="GO:0004725">
    <property type="term" value="F:protein tyrosine phosphatase activity"/>
    <property type="evidence" value="ECO:0007669"/>
    <property type="project" value="TreeGrafter"/>
</dbReference>
<dbReference type="RefSeq" id="XP_020073197.1">
    <property type="nucleotide sequence ID" value="XM_020216135.1"/>
</dbReference>
<dbReference type="STRING" id="983966.A0A0H5BZA2"/>
<evidence type="ECO:0000313" key="4">
    <source>
        <dbReference type="Proteomes" id="UP000038830"/>
    </source>
</evidence>
<evidence type="ECO:0000313" key="3">
    <source>
        <dbReference type="EMBL" id="ODV76158.1"/>
    </source>
</evidence>
<name>A0A0H5BZA2_CYBJN</name>
<feature type="domain" description="Rhodanese" evidence="1">
    <location>
        <begin position="24"/>
        <end position="122"/>
    </location>
</feature>
<reference evidence="3 5" key="3">
    <citation type="journal article" date="2016" name="Proc. Natl. Acad. Sci. U.S.A.">
        <title>Comparative genomics of biotechnologically important yeasts.</title>
        <authorList>
            <person name="Riley R."/>
            <person name="Haridas S."/>
            <person name="Wolfe K.H."/>
            <person name="Lopes M.R."/>
            <person name="Hittinger C.T."/>
            <person name="Goeker M."/>
            <person name="Salamov A.A."/>
            <person name="Wisecaver J.H."/>
            <person name="Long T.M."/>
            <person name="Calvey C.H."/>
            <person name="Aerts A.L."/>
            <person name="Barry K.W."/>
            <person name="Choi C."/>
            <person name="Clum A."/>
            <person name="Coughlan A.Y."/>
            <person name="Deshpande S."/>
            <person name="Douglass A.P."/>
            <person name="Hanson S.J."/>
            <person name="Klenk H.-P."/>
            <person name="LaButti K.M."/>
            <person name="Lapidus A."/>
            <person name="Lindquist E.A."/>
            <person name="Lipzen A.M."/>
            <person name="Meier-Kolthoff J.P."/>
            <person name="Ohm R.A."/>
            <person name="Otillar R.P."/>
            <person name="Pangilinan J.L."/>
            <person name="Peng Y."/>
            <person name="Rokas A."/>
            <person name="Rosa C.A."/>
            <person name="Scheuner C."/>
            <person name="Sibirny A.A."/>
            <person name="Slot J.C."/>
            <person name="Stielow J.B."/>
            <person name="Sun H."/>
            <person name="Kurtzman C.P."/>
            <person name="Blackwell M."/>
            <person name="Grigoriev I.V."/>
            <person name="Jeffries T.W."/>
        </authorList>
    </citation>
    <scope>NUCLEOTIDE SEQUENCE [LARGE SCALE GENOMIC DNA]</scope>
    <source>
        <strain evidence="5">ATCC 18201 / CBS 1600 / BCRC 20928 / JCM 3617 / NBRC 0987 / NRRL Y-1542</strain>
        <strain evidence="3">NRRL Y-1542</strain>
    </source>
</reference>
<proteinExistence type="predicted"/>
<evidence type="ECO:0000313" key="5">
    <source>
        <dbReference type="Proteomes" id="UP000094389"/>
    </source>
</evidence>
<dbReference type="Gene3D" id="3.40.250.10">
    <property type="entry name" value="Rhodanese-like domain"/>
    <property type="match status" value="1"/>
</dbReference>
<dbReference type="PANTHER" id="PTHR10828:SF38">
    <property type="entry name" value="ARSENICAL-RESISTANCE PROTEIN 2-RELATED"/>
    <property type="match status" value="1"/>
</dbReference>
<dbReference type="PANTHER" id="PTHR10828">
    <property type="entry name" value="M-PHASE INDUCER PHOSPHATASE DUAL SPECIFICITY PHOSPHATASE CDC25"/>
    <property type="match status" value="1"/>
</dbReference>
<dbReference type="GeneID" id="30990531"/>
<organism evidence="2 4">
    <name type="scientific">Cyberlindnera jadinii (strain ATCC 18201 / CBS 1600 / BCRC 20928 / JCM 3617 / NBRC 0987 / NRRL Y-1542)</name>
    <name type="common">Torula yeast</name>
    <name type="synonym">Candida utilis</name>
    <dbReference type="NCBI Taxonomy" id="983966"/>
    <lineage>
        <taxon>Eukaryota</taxon>
        <taxon>Fungi</taxon>
        <taxon>Dikarya</taxon>
        <taxon>Ascomycota</taxon>
        <taxon>Saccharomycotina</taxon>
        <taxon>Saccharomycetes</taxon>
        <taxon>Phaffomycetales</taxon>
        <taxon>Phaffomycetaceae</taxon>
        <taxon>Cyberlindnera</taxon>
    </lineage>
</organism>
<dbReference type="GO" id="GO:0005737">
    <property type="term" value="C:cytoplasm"/>
    <property type="evidence" value="ECO:0007669"/>
    <property type="project" value="TreeGrafter"/>
</dbReference>
<dbReference type="GO" id="GO:0005634">
    <property type="term" value="C:nucleus"/>
    <property type="evidence" value="ECO:0007669"/>
    <property type="project" value="TreeGrafter"/>
</dbReference>
<dbReference type="Proteomes" id="UP000038830">
    <property type="component" value="Unassembled WGS sequence"/>
</dbReference>
<dbReference type="PROSITE" id="PS50206">
    <property type="entry name" value="RHODANESE_3"/>
    <property type="match status" value="1"/>
</dbReference>
<sequence>MDNVYKALIKPLEPRTLASWIHSGKNGFLVIDVRGPDYRYGCVRGSINIPSNEFDSNIPKIISEYTPGVDTFVIHCMRSQIRGPRCARKLIRYLLLNTEAKDDLTKLPNIYLLQGGLKRWNELYGNDPSLMEPIP</sequence>
<dbReference type="Pfam" id="PF00581">
    <property type="entry name" value="Rhodanese"/>
    <property type="match status" value="1"/>
</dbReference>
<keyword evidence="5" id="KW-1185">Reference proteome</keyword>
<dbReference type="SUPFAM" id="SSF52821">
    <property type="entry name" value="Rhodanese/Cell cycle control phosphatase"/>
    <property type="match status" value="1"/>
</dbReference>
<protein>
    <submittedName>
        <fullName evidence="3">Dual specificity phosphatase ibp1</fullName>
    </submittedName>
    <submittedName>
        <fullName evidence="2">RDP2 protein</fullName>
    </submittedName>
</protein>
<dbReference type="EMBL" id="CDQK01000001">
    <property type="protein sequence ID" value="CEP20835.1"/>
    <property type="molecule type" value="Genomic_DNA"/>
</dbReference>
<accession>A0A0H5BZA2</accession>
<dbReference type="InterPro" id="IPR001763">
    <property type="entry name" value="Rhodanese-like_dom"/>
</dbReference>
<evidence type="ECO:0000313" key="2">
    <source>
        <dbReference type="EMBL" id="CEP20835.1"/>
    </source>
</evidence>
<dbReference type="EMBL" id="KV453925">
    <property type="protein sequence ID" value="ODV76158.1"/>
    <property type="molecule type" value="Genomic_DNA"/>
</dbReference>
<gene>
    <name evidence="2" type="primary">RDP2</name>
    <name evidence="2" type="ORF">BN1211_0797</name>
    <name evidence="3" type="ORF">CYBJADRAFT_170619</name>
</gene>
<reference evidence="4" key="2">
    <citation type="journal article" date="2015" name="J. Biotechnol.">
        <title>The structure of the Cyberlindnera jadinii genome and its relation to Candida utilis analyzed by the occurrence of single nucleotide polymorphisms.</title>
        <authorList>
            <person name="Rupp O."/>
            <person name="Brinkrolf K."/>
            <person name="Buerth C."/>
            <person name="Kunigo M."/>
            <person name="Schneider J."/>
            <person name="Jaenicke S."/>
            <person name="Goesmann A."/>
            <person name="Puehler A."/>
            <person name="Jaeger K.-E."/>
            <person name="Ernst J.F."/>
        </authorList>
    </citation>
    <scope>NUCLEOTIDE SEQUENCE [LARGE SCALE GENOMIC DNA]</scope>
    <source>
        <strain evidence="4">ATCC 18201 / CBS 1600 / BCRC 20928 / JCM 3617 / NBRC 0987 / NRRL Y-1542</strain>
    </source>
</reference>
<dbReference type="SMART" id="SM00450">
    <property type="entry name" value="RHOD"/>
    <property type="match status" value="1"/>
</dbReference>
<reference evidence="2" key="1">
    <citation type="submission" date="2014-12" db="EMBL/GenBank/DDBJ databases">
        <authorList>
            <person name="Jaenicke S."/>
        </authorList>
    </citation>
    <scope>NUCLEOTIDE SEQUENCE [LARGE SCALE GENOMIC DNA]</scope>
    <source>
        <strain evidence="2">CBS1600</strain>
    </source>
</reference>
<dbReference type="InterPro" id="IPR036873">
    <property type="entry name" value="Rhodanese-like_dom_sf"/>
</dbReference>
<dbReference type="AlphaFoldDB" id="A0A0H5BZA2"/>
<evidence type="ECO:0000259" key="1">
    <source>
        <dbReference type="PROSITE" id="PS50206"/>
    </source>
</evidence>
<dbReference type="Proteomes" id="UP000094389">
    <property type="component" value="Unassembled WGS sequence"/>
</dbReference>
<accession>A0A1E4S9M3</accession>
<dbReference type="OrthoDB" id="8300214at2759"/>